<organism evidence="8 9">
    <name type="scientific">Strigomonas culicis</name>
    <dbReference type="NCBI Taxonomy" id="28005"/>
    <lineage>
        <taxon>Eukaryota</taxon>
        <taxon>Discoba</taxon>
        <taxon>Euglenozoa</taxon>
        <taxon>Kinetoplastea</taxon>
        <taxon>Metakinetoplastina</taxon>
        <taxon>Trypanosomatida</taxon>
        <taxon>Trypanosomatidae</taxon>
        <taxon>Strigomonadinae</taxon>
        <taxon>Strigomonas</taxon>
    </lineage>
</organism>
<comment type="similarity">
    <text evidence="5">Belongs to the class I-like SAM-binding methyltransferase superfamily. RsmB/NOP family.</text>
</comment>
<dbReference type="GO" id="GO:0001510">
    <property type="term" value="P:RNA methylation"/>
    <property type="evidence" value="ECO:0007669"/>
    <property type="project" value="InterPro"/>
</dbReference>
<dbReference type="OrthoDB" id="6093671at2759"/>
<dbReference type="GO" id="GO:0008173">
    <property type="term" value="F:RNA methyltransferase activity"/>
    <property type="evidence" value="ECO:0007669"/>
    <property type="project" value="InterPro"/>
</dbReference>
<protein>
    <submittedName>
        <fullName evidence="8">Methyltransferase</fullName>
    </submittedName>
</protein>
<dbReference type="PANTHER" id="PTHR22808:SF10">
    <property type="entry name" value="PUTATIVE-RELATED"/>
    <property type="match status" value="1"/>
</dbReference>
<dbReference type="InterPro" id="IPR001678">
    <property type="entry name" value="MeTrfase_RsmB-F_NOP2_dom"/>
</dbReference>
<sequence length="524" mass="57152">MKRHEAKRKRDREQLFPALARLIEIIPSDANARQFFQSHFVDRAEPPSAPPVDGAQPEPQEDLTIEGDGLRRLLDRLGADGCPEGAADLLRVVRRVPRSRSTETSFQVAELCFAIHQATGPVGVHERRRTAGMQATALDEAGTPVLQYYKGQRFREIAGHATGAAAADDEWRSFIRSLETALPMTLRMHRSERALEHLARSVLETGEAHAAVRAVVRPVACLPPSAHMFSCSNQAYHADRQVEYVCRTLHAASAVSFQEVVSALPVLVLDLQPHHTALEMCAAPGSKTLQALDAMLQGGWSPAVAQGVLLSNEKDRVKATQTLPARLKRYHAPNVLSTRCDATQWPRLYRRAADADDAAAPVEQQFDRIICDVPCSGDGTIRKERSVATTWAPGYVQSLVPTQKALLRRGLDLLADGGILVYSTCSLNPKEDEEVVCAGLELFGDCVELIDVNAVLRAKGATLRSAGGVPAPDGGRPQVRRSAALVRRRQGAARAAASRRHGRLLVAAFRKVRQPDSVRGPAVR</sequence>
<dbReference type="EMBL" id="ATMH01008253">
    <property type="protein sequence ID" value="EPY22301.1"/>
    <property type="molecule type" value="Genomic_DNA"/>
</dbReference>
<dbReference type="InterPro" id="IPR023267">
    <property type="entry name" value="RCMT"/>
</dbReference>
<keyword evidence="2 5" id="KW-0808">Transferase</keyword>
<comment type="caution">
    <text evidence="5">Lacks conserved residue(s) required for the propagation of feature annotation.</text>
</comment>
<reference evidence="8 9" key="1">
    <citation type="journal article" date="2013" name="PLoS ONE">
        <title>Predicting the Proteins of Angomonas deanei, Strigomonas culicis and Their Respective Endosymbionts Reveals New Aspects of the Trypanosomatidae Family.</title>
        <authorList>
            <person name="Motta M.C."/>
            <person name="Martins A.C."/>
            <person name="de Souza S.S."/>
            <person name="Catta-Preta C.M."/>
            <person name="Silva R."/>
            <person name="Klein C.C."/>
            <person name="de Almeida L.G."/>
            <person name="de Lima Cunha O."/>
            <person name="Ciapina L.P."/>
            <person name="Brocchi M."/>
            <person name="Colabardini A.C."/>
            <person name="de Araujo Lima B."/>
            <person name="Machado C.R."/>
            <person name="de Almeida Soares C.M."/>
            <person name="Probst C.M."/>
            <person name="de Menezes C.B."/>
            <person name="Thompson C.E."/>
            <person name="Bartholomeu D.C."/>
            <person name="Gradia D.F."/>
            <person name="Pavoni D.P."/>
            <person name="Grisard E.C."/>
            <person name="Fantinatti-Garboggini F."/>
            <person name="Marchini F.K."/>
            <person name="Rodrigues-Luiz G.F."/>
            <person name="Wagner G."/>
            <person name="Goldman G.H."/>
            <person name="Fietto J.L."/>
            <person name="Elias M.C."/>
            <person name="Goldman M.H."/>
            <person name="Sagot M.F."/>
            <person name="Pereira M."/>
            <person name="Stoco P.H."/>
            <person name="de Mendonca-Neto R.P."/>
            <person name="Teixeira S.M."/>
            <person name="Maciel T.E."/>
            <person name="de Oliveira Mendes T.A."/>
            <person name="Urmenyi T.P."/>
            <person name="de Souza W."/>
            <person name="Schenkman S."/>
            <person name="de Vasconcelos A.T."/>
        </authorList>
    </citation>
    <scope>NUCLEOTIDE SEQUENCE [LARGE SCALE GENOMIC DNA]</scope>
</reference>
<feature type="non-terminal residue" evidence="8">
    <location>
        <position position="524"/>
    </location>
</feature>
<keyword evidence="1 5" id="KW-0489">Methyltransferase</keyword>
<dbReference type="AlphaFoldDB" id="S9V5S9"/>
<feature type="active site" description="Nucleophile" evidence="5">
    <location>
        <position position="425"/>
    </location>
</feature>
<dbReference type="Gene3D" id="3.40.50.150">
    <property type="entry name" value="Vaccinia Virus protein VP39"/>
    <property type="match status" value="1"/>
</dbReference>
<feature type="binding site" evidence="5">
    <location>
        <position position="341"/>
    </location>
    <ligand>
        <name>S-adenosyl-L-methionine</name>
        <dbReference type="ChEBI" id="CHEBI:59789"/>
    </ligand>
</feature>
<gene>
    <name evidence="8" type="ORF">STCU_08253</name>
</gene>
<proteinExistence type="inferred from homology"/>
<evidence type="ECO:0000256" key="3">
    <source>
        <dbReference type="ARBA" id="ARBA00022691"/>
    </source>
</evidence>
<feature type="binding site" evidence="5">
    <location>
        <position position="372"/>
    </location>
    <ligand>
        <name>S-adenosyl-L-methionine</name>
        <dbReference type="ChEBI" id="CHEBI:59789"/>
    </ligand>
</feature>
<evidence type="ECO:0000256" key="2">
    <source>
        <dbReference type="ARBA" id="ARBA00022679"/>
    </source>
</evidence>
<dbReference type="InterPro" id="IPR049560">
    <property type="entry name" value="MeTrfase_RsmB-F_NOP2_cat"/>
</dbReference>
<feature type="binding site" evidence="5">
    <location>
        <begin position="281"/>
        <end position="287"/>
    </location>
    <ligand>
        <name>S-adenosyl-L-methionine</name>
        <dbReference type="ChEBI" id="CHEBI:59789"/>
    </ligand>
</feature>
<evidence type="ECO:0000256" key="1">
    <source>
        <dbReference type="ARBA" id="ARBA00022603"/>
    </source>
</evidence>
<feature type="region of interest" description="Disordered" evidence="6">
    <location>
        <begin position="43"/>
        <end position="62"/>
    </location>
</feature>
<dbReference type="PRINTS" id="PR02008">
    <property type="entry name" value="RCMTFAMILY"/>
</dbReference>
<feature type="domain" description="SAM-dependent MTase RsmB/NOP-type" evidence="7">
    <location>
        <begin position="174"/>
        <end position="512"/>
    </location>
</feature>
<dbReference type="PANTHER" id="PTHR22808">
    <property type="entry name" value="NCL1 YEAST -RELATED NOL1/NOP2/FMU SUN DOMAIN-CONTAINING"/>
    <property type="match status" value="1"/>
</dbReference>
<evidence type="ECO:0000256" key="5">
    <source>
        <dbReference type="PROSITE-ProRule" id="PRU01023"/>
    </source>
</evidence>
<dbReference type="PROSITE" id="PS51686">
    <property type="entry name" value="SAM_MT_RSMB_NOP"/>
    <property type="match status" value="1"/>
</dbReference>
<accession>S9V5S9</accession>
<evidence type="ECO:0000256" key="4">
    <source>
        <dbReference type="ARBA" id="ARBA00022884"/>
    </source>
</evidence>
<dbReference type="GO" id="GO:0003723">
    <property type="term" value="F:RNA binding"/>
    <property type="evidence" value="ECO:0007669"/>
    <property type="project" value="UniProtKB-UniRule"/>
</dbReference>
<evidence type="ECO:0000259" key="7">
    <source>
        <dbReference type="PROSITE" id="PS51686"/>
    </source>
</evidence>
<dbReference type="InterPro" id="IPR029063">
    <property type="entry name" value="SAM-dependent_MTases_sf"/>
</dbReference>
<evidence type="ECO:0000256" key="6">
    <source>
        <dbReference type="SAM" id="MobiDB-lite"/>
    </source>
</evidence>
<dbReference type="Proteomes" id="UP000015354">
    <property type="component" value="Unassembled WGS sequence"/>
</dbReference>
<keyword evidence="4 5" id="KW-0694">RNA-binding</keyword>
<name>S9V5S9_9TRYP</name>
<keyword evidence="9" id="KW-1185">Reference proteome</keyword>
<evidence type="ECO:0000313" key="8">
    <source>
        <dbReference type="EMBL" id="EPY22301.1"/>
    </source>
</evidence>
<comment type="caution">
    <text evidence="8">The sequence shown here is derived from an EMBL/GenBank/DDBJ whole genome shotgun (WGS) entry which is preliminary data.</text>
</comment>
<dbReference type="SUPFAM" id="SSF53335">
    <property type="entry name" value="S-adenosyl-L-methionine-dependent methyltransferases"/>
    <property type="match status" value="1"/>
</dbReference>
<evidence type="ECO:0000313" key="9">
    <source>
        <dbReference type="Proteomes" id="UP000015354"/>
    </source>
</evidence>
<keyword evidence="3 5" id="KW-0949">S-adenosyl-L-methionine</keyword>
<dbReference type="Pfam" id="PF01189">
    <property type="entry name" value="Methyltr_RsmB-F"/>
    <property type="match status" value="1"/>
</dbReference>